<keyword evidence="1" id="KW-0456">Lyase</keyword>
<accession>A0AB32XBL8</accession>
<feature type="binding site" evidence="3">
    <location>
        <begin position="5"/>
        <end position="10"/>
    </location>
    <ligand>
        <name>substrate</name>
    </ligand>
</feature>
<feature type="domain" description="Gamma-glutamylcyclotransferase AIG2-like" evidence="4">
    <location>
        <begin position="6"/>
        <end position="106"/>
    </location>
</feature>
<evidence type="ECO:0000256" key="1">
    <source>
        <dbReference type="ARBA" id="ARBA00023239"/>
    </source>
</evidence>
<dbReference type="GO" id="GO:0003839">
    <property type="term" value="F:gamma-glutamylcyclotransferase activity"/>
    <property type="evidence" value="ECO:0007669"/>
    <property type="project" value="InterPro"/>
</dbReference>
<dbReference type="PANTHER" id="PTHR12935:SF0">
    <property type="entry name" value="GAMMA-GLUTAMYLCYCLOTRANSFERASE"/>
    <property type="match status" value="1"/>
</dbReference>
<dbReference type="InterPro" id="IPR009288">
    <property type="entry name" value="AIG2-like_dom"/>
</dbReference>
<dbReference type="RefSeq" id="WP_013526740.1">
    <property type="nucleotide sequence ID" value="NC_014921.1"/>
</dbReference>
<evidence type="ECO:0000256" key="2">
    <source>
        <dbReference type="PIRSR" id="PIRSR617939-1"/>
    </source>
</evidence>
<dbReference type="Gene3D" id="3.10.490.10">
    <property type="entry name" value="Gamma-glutamyl cyclotransferase-like"/>
    <property type="match status" value="1"/>
</dbReference>
<evidence type="ECO:0000259" key="4">
    <source>
        <dbReference type="Pfam" id="PF06094"/>
    </source>
</evidence>
<dbReference type="SUPFAM" id="SSF110857">
    <property type="entry name" value="Gamma-glutamyl cyclotransferase-like"/>
    <property type="match status" value="1"/>
</dbReference>
<feature type="active site" description="Proton acceptor" evidence="2">
    <location>
        <position position="77"/>
    </location>
</feature>
<proteinExistence type="predicted"/>
<dbReference type="Proteomes" id="UP000007473">
    <property type="component" value="Chromosome"/>
</dbReference>
<evidence type="ECO:0000313" key="5">
    <source>
        <dbReference type="EMBL" id="ADV34231.1"/>
    </source>
</evidence>
<dbReference type="KEGG" id="mfm:MfeM64YM_0225"/>
<sequence length="141" mass="16810">MKKYYIAYGSNLNSGHMENLCPSAKFLGKVILNNFSLSFEGEKDRCYLNIRKVKDKNIEVGVFELNDKDIFKLDEYEDYPFLYKKEDIEIELNSKKIKAFYYYMDCGYSPCKPNKEYVEMCLKGYQDCSIKKEQLREILYK</sequence>
<dbReference type="EMBL" id="CP002458">
    <property type="protein sequence ID" value="ADV34231.1"/>
    <property type="molecule type" value="Genomic_DNA"/>
</dbReference>
<evidence type="ECO:0000313" key="6">
    <source>
        <dbReference type="Proteomes" id="UP000007473"/>
    </source>
</evidence>
<protein>
    <recommendedName>
        <fullName evidence="4">Gamma-glutamylcyclotransferase AIG2-like domain-containing protein</fullName>
    </recommendedName>
</protein>
<gene>
    <name evidence="5" type="ordered locus">MfeM64YM_0225</name>
</gene>
<dbReference type="InterPro" id="IPR036568">
    <property type="entry name" value="GGCT-like_sf"/>
</dbReference>
<dbReference type="PANTHER" id="PTHR12935">
    <property type="entry name" value="GAMMA-GLUTAMYLCYCLOTRANSFERASE"/>
    <property type="match status" value="1"/>
</dbReference>
<reference evidence="5 6" key="1">
    <citation type="journal article" date="2011" name="J. Bacteriol.">
        <title>Genome sequence of the repetitive-sequence-rich Mycoplasma fermentans strain M64.</title>
        <authorList>
            <person name="Shu H.W."/>
            <person name="Liu T.T."/>
            <person name="Chang H.Y."/>
            <person name="Liu Y.M."/>
            <person name="Wu K.M."/>
            <person name="Shu H.Y."/>
            <person name="Tsai S.F."/>
            <person name="Hsiao K.J."/>
            <person name="Hu W.S."/>
            <person name="Ng W.V."/>
        </authorList>
    </citation>
    <scope>NUCLEOTIDE SEQUENCE [LARGE SCALE GENOMIC DNA]</scope>
    <source>
        <strain evidence="5 6">M64</strain>
    </source>
</reference>
<dbReference type="CDD" id="cd06661">
    <property type="entry name" value="GGCT_like"/>
    <property type="match status" value="1"/>
</dbReference>
<organism evidence="5 6">
    <name type="scientific">Mycoplasmopsis fermentans (strain M64)</name>
    <name type="common">Mycoplasma fermentans</name>
    <dbReference type="NCBI Taxonomy" id="943945"/>
    <lineage>
        <taxon>Bacteria</taxon>
        <taxon>Bacillati</taxon>
        <taxon>Mycoplasmatota</taxon>
        <taxon>Mycoplasmoidales</taxon>
        <taxon>Metamycoplasmataceae</taxon>
        <taxon>Mycoplasmopsis</taxon>
    </lineage>
</organism>
<dbReference type="Pfam" id="PF06094">
    <property type="entry name" value="GGACT"/>
    <property type="match status" value="1"/>
</dbReference>
<dbReference type="InterPro" id="IPR017939">
    <property type="entry name" value="G-Glutamylcylcotransferase"/>
</dbReference>
<dbReference type="AlphaFoldDB" id="A0AB32XBL8"/>
<name>A0AB32XBL8_MYCFM</name>
<evidence type="ECO:0000256" key="3">
    <source>
        <dbReference type="PIRSR" id="PIRSR617939-2"/>
    </source>
</evidence>
<dbReference type="InterPro" id="IPR013024">
    <property type="entry name" value="GGCT-like"/>
</dbReference>